<dbReference type="InterPro" id="IPR029058">
    <property type="entry name" value="AB_hydrolase_fold"/>
</dbReference>
<dbReference type="PANTHER" id="PTHR34853:SF1">
    <property type="entry name" value="LIPASE 5"/>
    <property type="match status" value="1"/>
</dbReference>
<feature type="signal peptide" evidence="2">
    <location>
        <begin position="1"/>
        <end position="46"/>
    </location>
</feature>
<dbReference type="GO" id="GO:0016042">
    <property type="term" value="P:lipid catabolic process"/>
    <property type="evidence" value="ECO:0007669"/>
    <property type="project" value="InterPro"/>
</dbReference>
<gene>
    <name evidence="3" type="ORF">EJK80_02255</name>
</gene>
<protein>
    <submittedName>
        <fullName evidence="3">Lipase</fullName>
    </submittedName>
</protein>
<dbReference type="Gene3D" id="1.10.260.130">
    <property type="match status" value="1"/>
</dbReference>
<dbReference type="AlphaFoldDB" id="A0A540R9K4"/>
<accession>A0A540R9K4</accession>
<evidence type="ECO:0000313" key="4">
    <source>
        <dbReference type="Proteomes" id="UP000318080"/>
    </source>
</evidence>
<evidence type="ECO:0000313" key="3">
    <source>
        <dbReference type="EMBL" id="TQE44423.1"/>
    </source>
</evidence>
<dbReference type="STRING" id="1686286.GCA_900092335_00404"/>
<dbReference type="SUPFAM" id="SSF53474">
    <property type="entry name" value="alpha/beta-Hydrolases"/>
    <property type="match status" value="1"/>
</dbReference>
<keyword evidence="4" id="KW-1185">Reference proteome</keyword>
<dbReference type="Proteomes" id="UP000318080">
    <property type="component" value="Unassembled WGS sequence"/>
</dbReference>
<name>A0A540R9K4_9CORY</name>
<reference evidence="3 4" key="1">
    <citation type="submission" date="2019-06" db="EMBL/GenBank/DDBJ databases">
        <title>Draft genome of C. phoceense Strain 272.</title>
        <authorList>
            <person name="Pacheco L.G.C."/>
            <person name="Barberis C.M."/>
            <person name="Almuzara M.N."/>
            <person name="Traglia G.M."/>
            <person name="Santos C.S."/>
            <person name="Rocha D.J.P.G."/>
            <person name="Aguiar E.R.G.R."/>
            <person name="Vay C.A."/>
        </authorList>
    </citation>
    <scope>NUCLEOTIDE SEQUENCE [LARGE SCALE GENOMIC DNA]</scope>
    <source>
        <strain evidence="3 4">272</strain>
    </source>
</reference>
<dbReference type="PANTHER" id="PTHR34853">
    <property type="match status" value="1"/>
</dbReference>
<evidence type="ECO:0000256" key="1">
    <source>
        <dbReference type="SAM" id="MobiDB-lite"/>
    </source>
</evidence>
<keyword evidence="2" id="KW-0732">Signal</keyword>
<dbReference type="InterPro" id="IPR005152">
    <property type="entry name" value="Lipase_secreted"/>
</dbReference>
<dbReference type="Gene3D" id="3.40.50.1820">
    <property type="entry name" value="alpha/beta hydrolase"/>
    <property type="match status" value="1"/>
</dbReference>
<comment type="caution">
    <text evidence="3">The sequence shown here is derived from an EMBL/GenBank/DDBJ whole genome shotgun (WGS) entry which is preliminary data.</text>
</comment>
<evidence type="ECO:0000256" key="2">
    <source>
        <dbReference type="SAM" id="SignalP"/>
    </source>
</evidence>
<proteinExistence type="predicted"/>
<dbReference type="PIRSF" id="PIRSF029171">
    <property type="entry name" value="Esterase_LipA"/>
    <property type="match status" value="1"/>
</dbReference>
<dbReference type="Pfam" id="PF03583">
    <property type="entry name" value="LIP"/>
    <property type="match status" value="1"/>
</dbReference>
<feature type="region of interest" description="Disordered" evidence="1">
    <location>
        <begin position="54"/>
        <end position="76"/>
    </location>
</feature>
<sequence length="447" mass="45627">MPAPRGSIFTVKLLSLSPLRAGRILAASSLAALTAAALCTAPLATAAPASASSLSSVGSSSGSSSGSSTDSSSAGEDYDFYMTPPSAVGYAPAGTLLRESTVGVGRSRILYSSTLEDGTPTYVSGAVLEPTGTWHGEGPAPTVVMAPGTRGLADHCAPTKGPGFRGQIAPLMSSMGINYELPYYAKFRARGMRLVLTDYIGLGTPGVHTYANRVEQAHAVLDAARAVVGDSGRPVALFGYSQGGGAAAAGAELAEAYAPELNLRATYAGAPPADLIAMLGGSPNLGPNLAYAIAGFSARDEGFATAVNGYLNSKGRYWLAENSRSCIIDSMLRWGATPLSSLTDTGMSMAEFIASDERVSSVLAQQKLGTVAPTGRVLVGSAPNDDIVNHDQAMQLASDWQKLGAAVETTEVAGSPFSSRVSGGHAAGLIAQFDPALDWLEQALLAG</sequence>
<feature type="compositionally biased region" description="Low complexity" evidence="1">
    <location>
        <begin position="54"/>
        <end position="75"/>
    </location>
</feature>
<feature type="chain" id="PRO_5021794536" evidence="2">
    <location>
        <begin position="47"/>
        <end position="447"/>
    </location>
</feature>
<dbReference type="EMBL" id="VHIR01000002">
    <property type="protein sequence ID" value="TQE44423.1"/>
    <property type="molecule type" value="Genomic_DNA"/>
</dbReference>
<dbReference type="GO" id="GO:0004806">
    <property type="term" value="F:triacylglycerol lipase activity"/>
    <property type="evidence" value="ECO:0007669"/>
    <property type="project" value="InterPro"/>
</dbReference>
<organism evidence="3 4">
    <name type="scientific">Corynebacterium phoceense</name>
    <dbReference type="NCBI Taxonomy" id="1686286"/>
    <lineage>
        <taxon>Bacteria</taxon>
        <taxon>Bacillati</taxon>
        <taxon>Actinomycetota</taxon>
        <taxon>Actinomycetes</taxon>
        <taxon>Mycobacteriales</taxon>
        <taxon>Corynebacteriaceae</taxon>
        <taxon>Corynebacterium</taxon>
    </lineage>
</organism>